<accession>A0A9W9AV96</accession>
<evidence type="ECO:0000313" key="4">
    <source>
        <dbReference type="EMBL" id="KAJ4490514.1"/>
    </source>
</evidence>
<dbReference type="CDD" id="cd05227">
    <property type="entry name" value="AR_SDR_e"/>
    <property type="match status" value="1"/>
</dbReference>
<dbReference type="GO" id="GO:0032259">
    <property type="term" value="P:methylation"/>
    <property type="evidence" value="ECO:0007669"/>
    <property type="project" value="InterPro"/>
</dbReference>
<dbReference type="PROSITE" id="PS00092">
    <property type="entry name" value="N6_MTASE"/>
    <property type="match status" value="1"/>
</dbReference>
<dbReference type="InterPro" id="IPR050425">
    <property type="entry name" value="NAD(P)_dehydrat-like"/>
</dbReference>
<dbReference type="PANTHER" id="PTHR10366">
    <property type="entry name" value="NAD DEPENDENT EPIMERASE/DEHYDRATASE"/>
    <property type="match status" value="1"/>
</dbReference>
<dbReference type="PANTHER" id="PTHR10366:SF564">
    <property type="entry name" value="STEROL-4-ALPHA-CARBOXYLATE 3-DEHYDROGENASE, DECARBOXYLATING"/>
    <property type="match status" value="1"/>
</dbReference>
<dbReference type="InterPro" id="IPR002052">
    <property type="entry name" value="DNA_methylase_N6_adenine_CS"/>
</dbReference>
<dbReference type="SUPFAM" id="SSF51735">
    <property type="entry name" value="NAD(P)-binding Rossmann-fold domains"/>
    <property type="match status" value="1"/>
</dbReference>
<keyword evidence="5" id="KW-1185">Reference proteome</keyword>
<protein>
    <submittedName>
        <fullName evidence="4">D-lactaldehyde dehydrogenase</fullName>
    </submittedName>
</protein>
<dbReference type="Pfam" id="PF01370">
    <property type="entry name" value="Epimerase"/>
    <property type="match status" value="1"/>
</dbReference>
<evidence type="ECO:0000259" key="3">
    <source>
        <dbReference type="Pfam" id="PF01370"/>
    </source>
</evidence>
<gene>
    <name evidence="4" type="ORF">J3R30DRAFT_3694166</name>
</gene>
<comment type="caution">
    <text evidence="4">The sequence shown here is derived from an EMBL/GenBank/DDBJ whole genome shotgun (WGS) entry which is preliminary data.</text>
</comment>
<comment type="similarity">
    <text evidence="2">Belongs to the NAD(P)-dependent epimerase/dehydratase family. Dihydroflavonol-4-reductase subfamily.</text>
</comment>
<dbReference type="GO" id="GO:0003676">
    <property type="term" value="F:nucleic acid binding"/>
    <property type="evidence" value="ECO:0007669"/>
    <property type="project" value="InterPro"/>
</dbReference>
<reference evidence="4" key="1">
    <citation type="submission" date="2022-08" db="EMBL/GenBank/DDBJ databases">
        <title>A Global Phylogenomic Analysis of the Shiitake Genus Lentinula.</title>
        <authorList>
            <consortium name="DOE Joint Genome Institute"/>
            <person name="Sierra-Patev S."/>
            <person name="Min B."/>
            <person name="Naranjo-Ortiz M."/>
            <person name="Looney B."/>
            <person name="Konkel Z."/>
            <person name="Slot J.C."/>
            <person name="Sakamoto Y."/>
            <person name="Steenwyk J.L."/>
            <person name="Rokas A."/>
            <person name="Carro J."/>
            <person name="Camarero S."/>
            <person name="Ferreira P."/>
            <person name="Molpeceres G."/>
            <person name="Ruiz-Duenas F.J."/>
            <person name="Serrano A."/>
            <person name="Henrissat B."/>
            <person name="Drula E."/>
            <person name="Hughes K.W."/>
            <person name="Mata J.L."/>
            <person name="Ishikawa N.K."/>
            <person name="Vargas-Isla R."/>
            <person name="Ushijima S."/>
            <person name="Smith C.A."/>
            <person name="Ahrendt S."/>
            <person name="Andreopoulos W."/>
            <person name="He G."/>
            <person name="Labutti K."/>
            <person name="Lipzen A."/>
            <person name="Ng V."/>
            <person name="Riley R."/>
            <person name="Sandor L."/>
            <person name="Barry K."/>
            <person name="Martinez A.T."/>
            <person name="Xiao Y."/>
            <person name="Gibbons J.G."/>
            <person name="Terashima K."/>
            <person name="Grigoriev I.V."/>
            <person name="Hibbett D.S."/>
        </authorList>
    </citation>
    <scope>NUCLEOTIDE SEQUENCE</scope>
    <source>
        <strain evidence="4">JLM2183</strain>
    </source>
</reference>
<dbReference type="InterPro" id="IPR001509">
    <property type="entry name" value="Epimerase_deHydtase"/>
</dbReference>
<evidence type="ECO:0000256" key="1">
    <source>
        <dbReference type="ARBA" id="ARBA00023002"/>
    </source>
</evidence>
<keyword evidence="1" id="KW-0560">Oxidoreductase</keyword>
<sequence>MPVVPPGSTVLVTGANGFIATWIVRNLLEKGYNVRGTVRSVDKGIPLQKIFEKYEDKFKFVVVPDITKEGAFDDAVKGVDAIAHTASPVNFSTVDPQDIIQPAVRGTKSILRSALQNGSNVQRVIFTSSTAAVLEVDPEPRTFSEDDWNDLSVAEVERYGKGVPPVTGYRASKTLAERAAWKFVEENKANIKWDLVVINPPFVFGPITHNVPTLSALNMSAAQFHSIVVGHSDAGGKTPQELRNTGNCWIDVRDLAEAEALALQKDSVANERVIVCAGAFVWQEWLDVANSLGPTFLSSHPDLPKGVPISSSDPGIVHQIQYNTSKAERLLGIKYRTKEDLVKDTFTDYESRGW</sequence>
<dbReference type="EMBL" id="JAOTPV010000001">
    <property type="protein sequence ID" value="KAJ4490514.1"/>
    <property type="molecule type" value="Genomic_DNA"/>
</dbReference>
<dbReference type="AlphaFoldDB" id="A0A9W9AV96"/>
<evidence type="ECO:0000256" key="2">
    <source>
        <dbReference type="ARBA" id="ARBA00023445"/>
    </source>
</evidence>
<evidence type="ECO:0000313" key="5">
    <source>
        <dbReference type="Proteomes" id="UP001150266"/>
    </source>
</evidence>
<dbReference type="Proteomes" id="UP001150266">
    <property type="component" value="Unassembled WGS sequence"/>
</dbReference>
<dbReference type="GO" id="GO:0008168">
    <property type="term" value="F:methyltransferase activity"/>
    <property type="evidence" value="ECO:0007669"/>
    <property type="project" value="InterPro"/>
</dbReference>
<dbReference type="InterPro" id="IPR036291">
    <property type="entry name" value="NAD(P)-bd_dom_sf"/>
</dbReference>
<feature type="domain" description="NAD-dependent epimerase/dehydratase" evidence="3">
    <location>
        <begin position="10"/>
        <end position="275"/>
    </location>
</feature>
<organism evidence="4 5">
    <name type="scientific">Lentinula aciculospora</name>
    <dbReference type="NCBI Taxonomy" id="153920"/>
    <lineage>
        <taxon>Eukaryota</taxon>
        <taxon>Fungi</taxon>
        <taxon>Dikarya</taxon>
        <taxon>Basidiomycota</taxon>
        <taxon>Agaricomycotina</taxon>
        <taxon>Agaricomycetes</taxon>
        <taxon>Agaricomycetidae</taxon>
        <taxon>Agaricales</taxon>
        <taxon>Marasmiineae</taxon>
        <taxon>Omphalotaceae</taxon>
        <taxon>Lentinula</taxon>
    </lineage>
</organism>
<dbReference type="OrthoDB" id="2735536at2759"/>
<proteinExistence type="inferred from homology"/>
<name>A0A9W9AV96_9AGAR</name>
<dbReference type="GO" id="GO:0016616">
    <property type="term" value="F:oxidoreductase activity, acting on the CH-OH group of donors, NAD or NADP as acceptor"/>
    <property type="evidence" value="ECO:0007669"/>
    <property type="project" value="TreeGrafter"/>
</dbReference>
<dbReference type="Gene3D" id="3.40.50.720">
    <property type="entry name" value="NAD(P)-binding Rossmann-like Domain"/>
    <property type="match status" value="1"/>
</dbReference>